<keyword evidence="2" id="KW-1185">Reference proteome</keyword>
<sequence>MRSFPTAPTHFRVSQDGKPTSGWLAKAIHAVQKTSKRNLALQHLRLLRRSLSGRFAGEAGYSPNSTKNQPALRGPEFNPVRHVFDFSARSKCCFFCDGSMLAASPATQQRFVAANRSILTCPDCRACRHKPDSGDMLSKTGCQSHPLDWLFLLPLPAANRAPMSSINRAASLLSAQNPSHRGTNT</sequence>
<proteinExistence type="predicted"/>
<dbReference type="EMBL" id="MU853223">
    <property type="protein sequence ID" value="KAK4129052.1"/>
    <property type="molecule type" value="Genomic_DNA"/>
</dbReference>
<organism evidence="1 2">
    <name type="scientific">Parathielavia appendiculata</name>
    <dbReference type="NCBI Taxonomy" id="2587402"/>
    <lineage>
        <taxon>Eukaryota</taxon>
        <taxon>Fungi</taxon>
        <taxon>Dikarya</taxon>
        <taxon>Ascomycota</taxon>
        <taxon>Pezizomycotina</taxon>
        <taxon>Sordariomycetes</taxon>
        <taxon>Sordariomycetidae</taxon>
        <taxon>Sordariales</taxon>
        <taxon>Chaetomiaceae</taxon>
        <taxon>Parathielavia</taxon>
    </lineage>
</organism>
<evidence type="ECO:0000313" key="1">
    <source>
        <dbReference type="EMBL" id="KAK4129052.1"/>
    </source>
</evidence>
<reference evidence="1" key="1">
    <citation type="journal article" date="2023" name="Mol. Phylogenet. Evol.">
        <title>Genome-scale phylogeny and comparative genomics of the fungal order Sordariales.</title>
        <authorList>
            <person name="Hensen N."/>
            <person name="Bonometti L."/>
            <person name="Westerberg I."/>
            <person name="Brannstrom I.O."/>
            <person name="Guillou S."/>
            <person name="Cros-Aarteil S."/>
            <person name="Calhoun S."/>
            <person name="Haridas S."/>
            <person name="Kuo A."/>
            <person name="Mondo S."/>
            <person name="Pangilinan J."/>
            <person name="Riley R."/>
            <person name="LaButti K."/>
            <person name="Andreopoulos B."/>
            <person name="Lipzen A."/>
            <person name="Chen C."/>
            <person name="Yan M."/>
            <person name="Daum C."/>
            <person name="Ng V."/>
            <person name="Clum A."/>
            <person name="Steindorff A."/>
            <person name="Ohm R.A."/>
            <person name="Martin F."/>
            <person name="Silar P."/>
            <person name="Natvig D.O."/>
            <person name="Lalanne C."/>
            <person name="Gautier V."/>
            <person name="Ament-Velasquez S.L."/>
            <person name="Kruys A."/>
            <person name="Hutchinson M.I."/>
            <person name="Powell A.J."/>
            <person name="Barry K."/>
            <person name="Miller A.N."/>
            <person name="Grigoriev I.V."/>
            <person name="Debuchy R."/>
            <person name="Gladieux P."/>
            <person name="Hiltunen Thoren M."/>
            <person name="Johannesson H."/>
        </authorList>
    </citation>
    <scope>NUCLEOTIDE SEQUENCE</scope>
    <source>
        <strain evidence="1">CBS 731.68</strain>
    </source>
</reference>
<protein>
    <submittedName>
        <fullName evidence="1">Uncharacterized protein</fullName>
    </submittedName>
</protein>
<reference evidence="1" key="2">
    <citation type="submission" date="2023-05" db="EMBL/GenBank/DDBJ databases">
        <authorList>
            <consortium name="Lawrence Berkeley National Laboratory"/>
            <person name="Steindorff A."/>
            <person name="Hensen N."/>
            <person name="Bonometti L."/>
            <person name="Westerberg I."/>
            <person name="Brannstrom I.O."/>
            <person name="Guillou S."/>
            <person name="Cros-Aarteil S."/>
            <person name="Calhoun S."/>
            <person name="Haridas S."/>
            <person name="Kuo A."/>
            <person name="Mondo S."/>
            <person name="Pangilinan J."/>
            <person name="Riley R."/>
            <person name="Labutti K."/>
            <person name="Andreopoulos B."/>
            <person name="Lipzen A."/>
            <person name="Chen C."/>
            <person name="Yanf M."/>
            <person name="Daum C."/>
            <person name="Ng V."/>
            <person name="Clum A."/>
            <person name="Ohm R."/>
            <person name="Martin F."/>
            <person name="Silar P."/>
            <person name="Natvig D."/>
            <person name="Lalanne C."/>
            <person name="Gautier V."/>
            <person name="Ament-Velasquez S.L."/>
            <person name="Kruys A."/>
            <person name="Hutchinson M.I."/>
            <person name="Powell A.J."/>
            <person name="Barry K."/>
            <person name="Miller A.N."/>
            <person name="Grigoriev I.V."/>
            <person name="Debuchy R."/>
            <person name="Gladieux P."/>
            <person name="Thoren M.H."/>
            <person name="Johannesson H."/>
        </authorList>
    </citation>
    <scope>NUCLEOTIDE SEQUENCE</scope>
    <source>
        <strain evidence="1">CBS 731.68</strain>
    </source>
</reference>
<dbReference type="RefSeq" id="XP_062652823.1">
    <property type="nucleotide sequence ID" value="XM_062787719.1"/>
</dbReference>
<dbReference type="AlphaFoldDB" id="A0AAN6Z8K8"/>
<gene>
    <name evidence="1" type="ORF">N657DRAFT_51145</name>
</gene>
<accession>A0AAN6Z8K8</accession>
<comment type="caution">
    <text evidence="1">The sequence shown here is derived from an EMBL/GenBank/DDBJ whole genome shotgun (WGS) entry which is preliminary data.</text>
</comment>
<evidence type="ECO:0000313" key="2">
    <source>
        <dbReference type="Proteomes" id="UP001302602"/>
    </source>
</evidence>
<name>A0AAN6Z8K8_9PEZI</name>
<dbReference type="Proteomes" id="UP001302602">
    <property type="component" value="Unassembled WGS sequence"/>
</dbReference>
<dbReference type="GeneID" id="87824489"/>